<dbReference type="GO" id="GO:0004355">
    <property type="term" value="F:glutamate synthase (NADPH) activity"/>
    <property type="evidence" value="ECO:0007669"/>
    <property type="project" value="UniProtKB-EC"/>
</dbReference>
<dbReference type="GO" id="GO:0019676">
    <property type="term" value="P:ammonia assimilation cycle"/>
    <property type="evidence" value="ECO:0007669"/>
    <property type="project" value="TreeGrafter"/>
</dbReference>
<evidence type="ECO:0000256" key="6">
    <source>
        <dbReference type="ARBA" id="ARBA00022630"/>
    </source>
</evidence>
<evidence type="ECO:0000256" key="11">
    <source>
        <dbReference type="ARBA" id="ARBA00023002"/>
    </source>
</evidence>
<dbReference type="PANTHER" id="PTHR11938">
    <property type="entry name" value="FAD NADPH DEHYDROGENASE/OXIDOREDUCTASE"/>
    <property type="match status" value="1"/>
</dbReference>
<keyword evidence="6" id="KW-0285">Flavoprotein</keyword>
<evidence type="ECO:0000256" key="14">
    <source>
        <dbReference type="ARBA" id="ARBA00023164"/>
    </source>
</evidence>
<dbReference type="InterPro" id="IPR017932">
    <property type="entry name" value="GATase_2_dom"/>
</dbReference>
<dbReference type="Gene3D" id="3.20.20.70">
    <property type="entry name" value="Aldolase class I"/>
    <property type="match status" value="2"/>
</dbReference>
<evidence type="ECO:0000256" key="15">
    <source>
        <dbReference type="ARBA" id="ARBA00023291"/>
    </source>
</evidence>
<dbReference type="Pfam" id="PF00310">
    <property type="entry name" value="GATase_2"/>
    <property type="match status" value="1"/>
</dbReference>
<dbReference type="Gene3D" id="2.160.20.60">
    <property type="entry name" value="Glutamate synthase, alpha subunit, C-terminal domain"/>
    <property type="match status" value="1"/>
</dbReference>
<accession>A0A7D7MBW4</accession>
<evidence type="ECO:0000256" key="5">
    <source>
        <dbReference type="ARBA" id="ARBA00022605"/>
    </source>
</evidence>
<dbReference type="CDD" id="cd02808">
    <property type="entry name" value="GltS_FMN"/>
    <property type="match status" value="1"/>
</dbReference>
<keyword evidence="8" id="KW-0479">Metal-binding</keyword>
<evidence type="ECO:0000256" key="4">
    <source>
        <dbReference type="ARBA" id="ARBA00009716"/>
    </source>
</evidence>
<protein>
    <submittedName>
        <fullName evidence="19">Glutamate synthase large subunit</fullName>
        <ecNumber evidence="19">1.4.1.13</ecNumber>
    </submittedName>
</protein>
<dbReference type="NCBIfam" id="NF008730">
    <property type="entry name" value="PRK11750.1"/>
    <property type="match status" value="1"/>
</dbReference>
<dbReference type="RefSeq" id="WP_182091899.1">
    <property type="nucleotide sequence ID" value="NZ_CP059540.1"/>
</dbReference>
<evidence type="ECO:0000256" key="7">
    <source>
        <dbReference type="ARBA" id="ARBA00022643"/>
    </source>
</evidence>
<comment type="pathway">
    <text evidence="16">Amino-acid biosynthesis.</text>
</comment>
<proteinExistence type="inferred from homology"/>
<keyword evidence="10" id="KW-0315">Glutamine amidotransferase</keyword>
<comment type="cofactor">
    <cofactor evidence="1">
        <name>FMN</name>
        <dbReference type="ChEBI" id="CHEBI:58210"/>
    </cofactor>
</comment>
<comment type="cofactor">
    <cofactor evidence="2">
        <name>[3Fe-4S] cluster</name>
        <dbReference type="ChEBI" id="CHEBI:21137"/>
    </cofactor>
</comment>
<dbReference type="InterPro" id="IPR050711">
    <property type="entry name" value="ET-N_metabolism_enzyme"/>
</dbReference>
<keyword evidence="12" id="KW-0408">Iron</keyword>
<evidence type="ECO:0000256" key="9">
    <source>
        <dbReference type="ARBA" id="ARBA00022827"/>
    </source>
</evidence>
<dbReference type="InterPro" id="IPR013785">
    <property type="entry name" value="Aldolase_TIM"/>
</dbReference>
<dbReference type="GO" id="GO:0051538">
    <property type="term" value="F:3 iron, 4 sulfur cluster binding"/>
    <property type="evidence" value="ECO:0007669"/>
    <property type="project" value="UniProtKB-KW"/>
</dbReference>
<dbReference type="GO" id="GO:0046872">
    <property type="term" value="F:metal ion binding"/>
    <property type="evidence" value="ECO:0007669"/>
    <property type="project" value="UniProtKB-KW"/>
</dbReference>
<dbReference type="FunFam" id="3.60.20.10:FF:000001">
    <property type="entry name" value="Glutamate synthase, large subunit"/>
    <property type="match status" value="1"/>
</dbReference>
<dbReference type="SUPFAM" id="SSF51395">
    <property type="entry name" value="FMN-linked oxidoreductases"/>
    <property type="match status" value="1"/>
</dbReference>
<dbReference type="InterPro" id="IPR006982">
    <property type="entry name" value="Glu_synth_centr_N"/>
</dbReference>
<dbReference type="InterPro" id="IPR029055">
    <property type="entry name" value="Ntn_hydrolases_N"/>
</dbReference>
<evidence type="ECO:0000256" key="12">
    <source>
        <dbReference type="ARBA" id="ARBA00023004"/>
    </source>
</evidence>
<dbReference type="CDD" id="cd00713">
    <property type="entry name" value="GltS"/>
    <property type="match status" value="1"/>
</dbReference>
<keyword evidence="5" id="KW-0028">Amino-acid biosynthesis</keyword>
<dbReference type="GO" id="GO:0006537">
    <property type="term" value="P:glutamate biosynthetic process"/>
    <property type="evidence" value="ECO:0007669"/>
    <property type="project" value="UniProtKB-KW"/>
</dbReference>
<dbReference type="CDD" id="cd00982">
    <property type="entry name" value="gltB_C"/>
    <property type="match status" value="1"/>
</dbReference>
<reference evidence="19 20" key="1">
    <citation type="submission" date="2020-07" db="EMBL/GenBank/DDBJ databases">
        <title>Screening of a cold-adapted Planococcus bacterium producing protease in traditional shrimp paste and protease identification by genome sequencing.</title>
        <authorList>
            <person name="Gao R."/>
            <person name="Leng W."/>
            <person name="Chu Q."/>
            <person name="Wu X."/>
            <person name="Liu H."/>
            <person name="Li X."/>
        </authorList>
    </citation>
    <scope>NUCLEOTIDE SEQUENCE [LARGE SCALE GENOMIC DNA]</scope>
    <source>
        <strain evidence="19 20">XJ11</strain>
    </source>
</reference>
<feature type="region of interest" description="Disordered" evidence="17">
    <location>
        <begin position="908"/>
        <end position="927"/>
    </location>
</feature>
<keyword evidence="7" id="KW-0288">FMN</keyword>
<keyword evidence="9" id="KW-0274">FAD</keyword>
<evidence type="ECO:0000256" key="13">
    <source>
        <dbReference type="ARBA" id="ARBA00023014"/>
    </source>
</evidence>
<dbReference type="SUPFAM" id="SSF56235">
    <property type="entry name" value="N-terminal nucleophile aminohydrolases (Ntn hydrolases)"/>
    <property type="match status" value="1"/>
</dbReference>
<evidence type="ECO:0000259" key="18">
    <source>
        <dbReference type="PROSITE" id="PS51278"/>
    </source>
</evidence>
<dbReference type="EMBL" id="CP059540">
    <property type="protein sequence ID" value="QMT17149.1"/>
    <property type="molecule type" value="Genomic_DNA"/>
</dbReference>
<comment type="cofactor">
    <cofactor evidence="3">
        <name>FAD</name>
        <dbReference type="ChEBI" id="CHEBI:57692"/>
    </cofactor>
</comment>
<dbReference type="KEGG" id="pdec:H1Q58_14460"/>
<keyword evidence="11 19" id="KW-0560">Oxidoreductase</keyword>
<dbReference type="InterPro" id="IPR036485">
    <property type="entry name" value="Glu_synth_asu_C_sf"/>
</dbReference>
<feature type="compositionally biased region" description="Basic and acidic residues" evidence="17">
    <location>
        <begin position="917"/>
        <end position="927"/>
    </location>
</feature>
<keyword evidence="13" id="KW-0411">Iron-sulfur</keyword>
<evidence type="ECO:0000256" key="10">
    <source>
        <dbReference type="ARBA" id="ARBA00022962"/>
    </source>
</evidence>
<sequence>MSKKEYPIAQGLYHPDQEHEACGIGMIANIDGRKSHSIVQNAVNILCNLEHRGGQSSDTSTGDGAGILTQIPHRFFLKQCEKEGIALPDEGKYGIGMIFMPQDYDLRMKAKEIIQRIVEEEGQESLGWRPVPVNDSFVGNVAAKTKPVIRQIFIGASAELETRMDLERRLYIIRKRIEQEMGGLEEFKDVYFSSLSAGTIVYKGMLIPEQLDSFYIDLNHPEFKSALALVHSRFSTNTFPSWQRSHPNRYSIHNGEFNTLRGNVNWMRARQLACNSPYFNDQDLQKVLPVIDETGSDSSMFDNCFEFLHLSGRSLAHTAMMMVPEPWVNDTSIDKKKRDFYEYHSTLMEPWDGPAALVFTDGRQIAACLDRNGLRPARYYITKSGMIVLGSEVGALDIFSDDIIYKDRLRPGKMLLVDLEAGKIIPDDEIKTQIASELPYKDWVENNLFDLEDLPEPKEVVHPSSEGLLKQQLAFGYTQEEVQKIIKPLASDGKDPVGSMGYDSPLAVLSKKPQLLYNYFKQLFAQVTNPPIDAIREQIITAARTTIGAEGNLVDPKPESARHIRLETPVLLNGELERLRQQNLPEFKAVTLPILFDADGGAEAMEARLEAVFAEADEAIEKGATLVILSDRGVDSTHAAIPALLAVSGLHHHLIRQGTRTRMSILLESAEPREVHHFAMLIGYGAEGINPYLAFESIEELVAKDDIHGMNVEQAEASYVQAVTDGIIKILSKMGISTIQSYRGAQIFEAIGIHMDVIDKYFTRTSSRLGGIGLDIIAKEVLLRHASAYPEREGANPALESGDEYQYRENGEDHQYNPMTIHTLQQACRTNNFDTFRKYSKLLTDEKANLQSLRGLLKFKERTPIPIEEVETVEEICARFKTGAMSYGSISKEAHEALAIAMNKIGGRSNSGEGGEEVSRFIPDDNGDSRRSAIKQVASGRFGVTSHYLVNADEIQIKVAQGAKPGEGGHLPGKKVYPWIAEVRGSTTGVELISPPPHHDIYSIEDLAELIFNLKNANPHARISVKLVSAVGVGTIAAGVAKGRADLVLISGYDGGTGAAPKTSLKHTGLPWEIGLAETHQTLLLNGLRDRIVVETDGKMMTGRDVVTAALLGAEEYGFSTAPLVVLGCVMMRVCHLDTCPVGIATQNPELRKKYTGEADHVANFMRFIAMEARELMAELGFRTINEMIGRTDVLETNKAIKHWKAEGLDLTQLLYQPDLPEKVGRYATIKQDHGLKHTLDVQELLPRCRNAIETGEPVEVSTAIRNIHRATGTIIGSAISRKYGAEGLPEDTITFNFQGSAGQSFGAFIPKGMTLKLIGDSNDFVGKGLSGGKIIVKPAVDSTFLPEKNIIIGNVSFYGASAGEAYIHGMAGERFAVRNSGAKIVVEGVGDHGCEYMTGGRVVILGDTGKNFAAGMSGGVAYVLDEEETFSERCNPEMVHMQPLADPVEIAELKEMIENHVRYTGSLNGKRVLTHWEILSAKFVRVIPKAYLKINERISKLQDSGMAKFDAEMAAFEESKMANAGK</sequence>
<evidence type="ECO:0000256" key="3">
    <source>
        <dbReference type="ARBA" id="ARBA00001974"/>
    </source>
</evidence>
<organism evidence="19 20">
    <name type="scientific">Planococcus maritimus</name>
    <dbReference type="NCBI Taxonomy" id="192421"/>
    <lineage>
        <taxon>Bacteria</taxon>
        <taxon>Bacillati</taxon>
        <taxon>Bacillota</taxon>
        <taxon>Bacilli</taxon>
        <taxon>Bacillales</taxon>
        <taxon>Caryophanaceae</taxon>
        <taxon>Planococcus</taxon>
    </lineage>
</organism>
<evidence type="ECO:0000256" key="2">
    <source>
        <dbReference type="ARBA" id="ARBA00001927"/>
    </source>
</evidence>
<comment type="similarity">
    <text evidence="4">Belongs to the glutamate synthase family.</text>
</comment>
<dbReference type="FunFam" id="3.20.20.70:FF:000031">
    <property type="entry name" value="Glutamate synthase 1 [NADH]"/>
    <property type="match status" value="1"/>
</dbReference>
<dbReference type="Pfam" id="PF01645">
    <property type="entry name" value="Glu_synthase"/>
    <property type="match status" value="1"/>
</dbReference>
<dbReference type="SUPFAM" id="SSF69336">
    <property type="entry name" value="Alpha subunit of glutamate synthase, C-terminal domain"/>
    <property type="match status" value="1"/>
</dbReference>
<keyword evidence="20" id="KW-1185">Reference proteome</keyword>
<keyword evidence="15" id="KW-0003">3Fe-4S</keyword>
<dbReference type="PROSITE" id="PS51278">
    <property type="entry name" value="GATASE_TYPE_2"/>
    <property type="match status" value="1"/>
</dbReference>
<dbReference type="Pfam" id="PF01493">
    <property type="entry name" value="GXGXG"/>
    <property type="match status" value="1"/>
</dbReference>
<dbReference type="InterPro" id="IPR002932">
    <property type="entry name" value="Glu_synthdom"/>
</dbReference>
<dbReference type="PANTHER" id="PTHR11938:SF133">
    <property type="entry name" value="GLUTAMATE SYNTHASE (NADH)"/>
    <property type="match status" value="1"/>
</dbReference>
<evidence type="ECO:0000256" key="1">
    <source>
        <dbReference type="ARBA" id="ARBA00001917"/>
    </source>
</evidence>
<dbReference type="FunFam" id="2.160.20.60:FF:000001">
    <property type="entry name" value="Glutamate synthase, large subunit"/>
    <property type="match status" value="1"/>
</dbReference>
<dbReference type="Pfam" id="PF04898">
    <property type="entry name" value="Glu_syn_central"/>
    <property type="match status" value="1"/>
</dbReference>
<evidence type="ECO:0000256" key="16">
    <source>
        <dbReference type="ARBA" id="ARBA00029440"/>
    </source>
</evidence>
<name>A0A7D7MBW4_PLAMR</name>
<dbReference type="FunFam" id="3.20.20.70:FF:000053">
    <property type="entry name" value="Glutamate synthase large subunit"/>
    <property type="match status" value="1"/>
</dbReference>
<dbReference type="InterPro" id="IPR002489">
    <property type="entry name" value="Glu_synth_asu_C"/>
</dbReference>
<dbReference type="Proteomes" id="UP000514716">
    <property type="component" value="Chromosome"/>
</dbReference>
<dbReference type="EC" id="1.4.1.13" evidence="19"/>
<keyword evidence="14" id="KW-0314">Glutamate biosynthesis</keyword>
<evidence type="ECO:0000313" key="20">
    <source>
        <dbReference type="Proteomes" id="UP000514716"/>
    </source>
</evidence>
<evidence type="ECO:0000256" key="8">
    <source>
        <dbReference type="ARBA" id="ARBA00022723"/>
    </source>
</evidence>
<evidence type="ECO:0000313" key="19">
    <source>
        <dbReference type="EMBL" id="QMT17149.1"/>
    </source>
</evidence>
<feature type="domain" description="Glutamine amidotransferase type-2" evidence="18">
    <location>
        <begin position="22"/>
        <end position="420"/>
    </location>
</feature>
<dbReference type="Gene3D" id="3.60.20.10">
    <property type="entry name" value="Glutamine Phosphoribosylpyrophosphate, subunit 1, domain 1"/>
    <property type="match status" value="1"/>
</dbReference>
<evidence type="ECO:0000256" key="17">
    <source>
        <dbReference type="SAM" id="MobiDB-lite"/>
    </source>
</evidence>
<gene>
    <name evidence="19" type="primary">gltB</name>
    <name evidence="19" type="ORF">H1Q58_14460</name>
</gene>